<evidence type="ECO:0000313" key="1">
    <source>
        <dbReference type="EMBL" id="MDZ5758128.1"/>
    </source>
</evidence>
<sequence length="224" mass="26157">MMPFSYLATEKPLKLSKILDPSRCIIAERENMPADLSEEDFYTEMKKSNPVLKREEVRIIEKGDSRPLFNVFSILQQVSNPLILSMFTLPYVYEVMDFPFAETEIYHLTVTESLLNDNVLLSKMEKIYFAQLTSCEDYFQTLFIRNKKVECLLYWDPIRDHLDNGKSRPYSFLQFGIGLIGLNATAAYQDAEKYLTTKAFFNQFKELKLKINQKLIIKKEANAI</sequence>
<protein>
    <submittedName>
        <fullName evidence="1">Uncharacterized protein</fullName>
    </submittedName>
</protein>
<gene>
    <name evidence="1" type="ORF">RAK27_05595</name>
</gene>
<evidence type="ECO:0000313" key="2">
    <source>
        <dbReference type="Proteomes" id="UP001290462"/>
    </source>
</evidence>
<comment type="caution">
    <text evidence="1">The sequence shown here is derived from an EMBL/GenBank/DDBJ whole genome shotgun (WGS) entry which is preliminary data.</text>
</comment>
<proteinExistence type="predicted"/>
<dbReference type="AlphaFoldDB" id="A0AAW9K764"/>
<reference evidence="1" key="1">
    <citation type="submission" date="2023-08" db="EMBL/GenBank/DDBJ databases">
        <title>Genomic characterization of piscicolin 126 produced by Carnobacterium maltaromaticum CM22 strain isolated from salmon (Salmo salar).</title>
        <authorList>
            <person name="Gonzalez-Gragera E."/>
            <person name="Garcia-Lopez J.D."/>
            <person name="Teso-Perez C."/>
            <person name="Gimenez-Hernandez I."/>
            <person name="Peralta-Sanchez J.M."/>
            <person name="Valdivia E."/>
            <person name="Montalban-Lopez M."/>
            <person name="Martin-Platero A.M."/>
            <person name="Banos A."/>
            <person name="Martinez-Bueno M."/>
        </authorList>
    </citation>
    <scope>NUCLEOTIDE SEQUENCE</scope>
    <source>
        <strain evidence="1">CM22</strain>
    </source>
</reference>
<dbReference type="RefSeq" id="WP_322808681.1">
    <property type="nucleotide sequence ID" value="NZ_JAVBVO010000003.1"/>
</dbReference>
<organism evidence="1 2">
    <name type="scientific">Carnobacterium maltaromaticum</name>
    <name type="common">Carnobacterium piscicola</name>
    <dbReference type="NCBI Taxonomy" id="2751"/>
    <lineage>
        <taxon>Bacteria</taxon>
        <taxon>Bacillati</taxon>
        <taxon>Bacillota</taxon>
        <taxon>Bacilli</taxon>
        <taxon>Lactobacillales</taxon>
        <taxon>Carnobacteriaceae</taxon>
        <taxon>Carnobacterium</taxon>
    </lineage>
</organism>
<dbReference type="EMBL" id="JAVBVO010000003">
    <property type="protein sequence ID" value="MDZ5758128.1"/>
    <property type="molecule type" value="Genomic_DNA"/>
</dbReference>
<name>A0AAW9K764_CARML</name>
<accession>A0AAW9K764</accession>
<dbReference type="Proteomes" id="UP001290462">
    <property type="component" value="Unassembled WGS sequence"/>
</dbReference>